<feature type="compositionally biased region" description="Polar residues" evidence="1">
    <location>
        <begin position="77"/>
        <end position="92"/>
    </location>
</feature>
<keyword evidence="3" id="KW-1185">Reference proteome</keyword>
<accession>A0A3P7QD85</accession>
<feature type="compositionally biased region" description="Polar residues" evidence="1">
    <location>
        <begin position="1"/>
        <end position="21"/>
    </location>
</feature>
<organism evidence="2 3">
    <name type="scientific">Dibothriocephalus latus</name>
    <name type="common">Fish tapeworm</name>
    <name type="synonym">Diphyllobothrium latum</name>
    <dbReference type="NCBI Taxonomy" id="60516"/>
    <lineage>
        <taxon>Eukaryota</taxon>
        <taxon>Metazoa</taxon>
        <taxon>Spiralia</taxon>
        <taxon>Lophotrochozoa</taxon>
        <taxon>Platyhelminthes</taxon>
        <taxon>Cestoda</taxon>
        <taxon>Eucestoda</taxon>
        <taxon>Diphyllobothriidea</taxon>
        <taxon>Diphyllobothriidae</taxon>
        <taxon>Dibothriocephalus</taxon>
    </lineage>
</organism>
<gene>
    <name evidence="2" type="ORF">DILT_LOCUS15434</name>
</gene>
<feature type="region of interest" description="Disordered" evidence="1">
    <location>
        <begin position="119"/>
        <end position="149"/>
    </location>
</feature>
<reference evidence="2 3" key="1">
    <citation type="submission" date="2018-11" db="EMBL/GenBank/DDBJ databases">
        <authorList>
            <consortium name="Pathogen Informatics"/>
        </authorList>
    </citation>
    <scope>NUCLEOTIDE SEQUENCE [LARGE SCALE GENOMIC DNA]</scope>
</reference>
<evidence type="ECO:0000313" key="2">
    <source>
        <dbReference type="EMBL" id="VDN29832.1"/>
    </source>
</evidence>
<sequence length="149" mass="15319">MPPVQGNTSSNGARSQSTSETIAAAANGLARKITGAMFNKQEPPLAPKEQTPPTEESEGNTETIKTDEQPPVAKSPDNMSTPTSEAQPTSVTGGEVLPTYIGPQVTPEVAKKLGLLIASPPSSTPNASDAGPKKTVVATIGAKRKAEKE</sequence>
<evidence type="ECO:0000313" key="3">
    <source>
        <dbReference type="Proteomes" id="UP000281553"/>
    </source>
</evidence>
<dbReference type="Proteomes" id="UP000281553">
    <property type="component" value="Unassembled WGS sequence"/>
</dbReference>
<proteinExistence type="predicted"/>
<name>A0A3P7QD85_DIBLA</name>
<protein>
    <submittedName>
        <fullName evidence="2">Uncharacterized protein</fullName>
    </submittedName>
</protein>
<feature type="non-terminal residue" evidence="2">
    <location>
        <position position="149"/>
    </location>
</feature>
<feature type="region of interest" description="Disordered" evidence="1">
    <location>
        <begin position="1"/>
        <end position="102"/>
    </location>
</feature>
<evidence type="ECO:0000256" key="1">
    <source>
        <dbReference type="SAM" id="MobiDB-lite"/>
    </source>
</evidence>
<dbReference type="EMBL" id="UYRU01079127">
    <property type="protein sequence ID" value="VDN29832.1"/>
    <property type="molecule type" value="Genomic_DNA"/>
</dbReference>
<dbReference type="AlphaFoldDB" id="A0A3P7QD85"/>
<dbReference type="OrthoDB" id="6274143at2759"/>